<gene>
    <name evidence="3" type="ORF">A3D26_03375</name>
</gene>
<comment type="caution">
    <text evidence="3">The sequence shown here is derived from an EMBL/GenBank/DDBJ whole genome shotgun (WGS) entry which is preliminary data.</text>
</comment>
<keyword evidence="1" id="KW-0378">Hydrolase</keyword>
<dbReference type="STRING" id="1797516.A3D26_03375"/>
<evidence type="ECO:0008006" key="5">
    <source>
        <dbReference type="Google" id="ProtNLM"/>
    </source>
</evidence>
<reference evidence="3 4" key="1">
    <citation type="journal article" date="2016" name="Nat. Commun.">
        <title>Thousands of microbial genomes shed light on interconnected biogeochemical processes in an aquifer system.</title>
        <authorList>
            <person name="Anantharaman K."/>
            <person name="Brown C.T."/>
            <person name="Hug L.A."/>
            <person name="Sharon I."/>
            <person name="Castelle C.J."/>
            <person name="Probst A.J."/>
            <person name="Thomas B.C."/>
            <person name="Singh A."/>
            <person name="Wilkins M.J."/>
            <person name="Karaoz U."/>
            <person name="Brodie E.L."/>
            <person name="Williams K.H."/>
            <person name="Hubbard S.S."/>
            <person name="Banfield J.F."/>
        </authorList>
    </citation>
    <scope>NUCLEOTIDE SEQUENCE [LARGE SCALE GENOMIC DNA]</scope>
</reference>
<dbReference type="NCBIfam" id="TIGR01076">
    <property type="entry name" value="sortase_fam"/>
    <property type="match status" value="1"/>
</dbReference>
<dbReference type="Gene3D" id="2.40.260.10">
    <property type="entry name" value="Sortase"/>
    <property type="match status" value="1"/>
</dbReference>
<keyword evidence="2" id="KW-0472">Membrane</keyword>
<dbReference type="GO" id="GO:0016787">
    <property type="term" value="F:hydrolase activity"/>
    <property type="evidence" value="ECO:0007669"/>
    <property type="project" value="UniProtKB-KW"/>
</dbReference>
<dbReference type="Pfam" id="PF04203">
    <property type="entry name" value="Sortase"/>
    <property type="match status" value="1"/>
</dbReference>
<protein>
    <recommendedName>
        <fullName evidence="5">Sortase</fullName>
    </recommendedName>
</protein>
<dbReference type="Proteomes" id="UP000178319">
    <property type="component" value="Unassembled WGS sequence"/>
</dbReference>
<name>A0A1G1V4J5_9BACT</name>
<dbReference type="AlphaFoldDB" id="A0A1G1V4J5"/>
<dbReference type="SUPFAM" id="SSF63817">
    <property type="entry name" value="Sortase"/>
    <property type="match status" value="1"/>
</dbReference>
<evidence type="ECO:0000313" key="4">
    <source>
        <dbReference type="Proteomes" id="UP000178319"/>
    </source>
</evidence>
<feature type="transmembrane region" description="Helical" evidence="2">
    <location>
        <begin position="6"/>
        <end position="29"/>
    </location>
</feature>
<dbReference type="InterPro" id="IPR005754">
    <property type="entry name" value="Sortase"/>
</dbReference>
<sequence length="222" mass="25272">MNRSTLRFVSFSLIFIGIFLTISALMPILRYELLKSPTLDAQNFLSPVSYNAPSKKSPGQKDLTRASNWFAKDPKKTAEIVYPIKYYKISVPQLKVKDAIVEIGGEDLSKNLIHFKGTALPGKPGNAVIFGHSTLPQLYNPKNYLTVFTYLPSLKKGDEIQVDYDEVKYKFKVEQMFEVKPEDIQILEQRQDNSYLTLVTCVPPGTYLKRLIVRAKIVPYTN</sequence>
<dbReference type="EMBL" id="MHBZ01000037">
    <property type="protein sequence ID" value="OGY10314.1"/>
    <property type="molecule type" value="Genomic_DNA"/>
</dbReference>
<evidence type="ECO:0000313" key="3">
    <source>
        <dbReference type="EMBL" id="OGY10314.1"/>
    </source>
</evidence>
<accession>A0A1G1V4J5</accession>
<keyword evidence="2" id="KW-1133">Transmembrane helix</keyword>
<dbReference type="InterPro" id="IPR023365">
    <property type="entry name" value="Sortase_dom-sf"/>
</dbReference>
<evidence type="ECO:0000256" key="2">
    <source>
        <dbReference type="SAM" id="Phobius"/>
    </source>
</evidence>
<evidence type="ECO:0000256" key="1">
    <source>
        <dbReference type="ARBA" id="ARBA00022801"/>
    </source>
</evidence>
<proteinExistence type="predicted"/>
<organism evidence="3 4">
    <name type="scientific">Candidatus Blackburnbacteria bacterium RIFCSPHIGHO2_02_FULL_44_20</name>
    <dbReference type="NCBI Taxonomy" id="1797516"/>
    <lineage>
        <taxon>Bacteria</taxon>
        <taxon>Candidatus Blackburniibacteriota</taxon>
    </lineage>
</organism>
<keyword evidence="2" id="KW-0812">Transmembrane</keyword>